<sequence length="776" mass="86223">MSDHLVHVCNGCDGKSGEALHTYHSVWMSHWTRRSCDSVTPNHNISSTSFGNKQNCYAANDYLLSREKAIESNSYSPAKETRGIETGNFNFINENFRTTSTTLGTKKLAFQSFPTDGPGTVAENVSAVKNSKEICDMKALRPWITSNLDSNTPTLSLGSSYMLPPLTVTPDVNKIPSRECDSGSDELLQINKEPGETSRVFRDSSFVISRPFLEELPRSSNHMVQCGIENGDDRIPVLPLARGKPLPTSEERLSPTNVSVFERENFDYQRQSTFLVCEEKVERHSKSARSLTSFMRQNKASLFQMDPRASNNHLPIFGGEQFRRMQNLSGISLLQNRSNLQEPTSPQRLYHGSNSLRKFSQSLQDVETMRICTTVDSVVPLHGDHPRFSQTTQSWLITKKTDLNSFKEKQTFTSSRECTGLNGNTFFNFQSLSPFSSQQGVKIQSLGESTDTEGKENVGDVNTSGRFFYAEDLKALGNSMKRGGKKVVDGSNLKNESSAETDTMDLDELKEKNQLFSANSSPPNKDFRMGLITPQVIIGSTGEAGHRRHSIKLPDINLELPALPSGDNVDPSSSRTQSLDMETLLAHAEQPSQSESDCYAGGSSKPEPSNRWIKRLRLSASESFSLGTRSSNMGKESRHEKSNLSSGKILKGSVVNSELTVSRLPGKELMVLDDATALRRYGESSSTDAAKKGKDTLTSLSWIRRWYHNQSGMPQKKTDAMVVFEPQSSKLASEDRQDKQCPSIAAMALMGKAMNGFQTCEFRRRGSFIVWNTRGL</sequence>
<dbReference type="OrthoDB" id="649277at2759"/>
<dbReference type="RefSeq" id="XP_027105727.2">
    <property type="nucleotide sequence ID" value="XM_027249926.2"/>
</dbReference>
<feature type="compositionally biased region" description="Polar residues" evidence="1">
    <location>
        <begin position="624"/>
        <end position="634"/>
    </location>
</feature>
<dbReference type="RefSeq" id="XP_027105730.2">
    <property type="nucleotide sequence ID" value="XM_027249929.2"/>
</dbReference>
<feature type="compositionally biased region" description="Polar residues" evidence="1">
    <location>
        <begin position="492"/>
        <end position="501"/>
    </location>
</feature>
<dbReference type="GO" id="GO:0010099">
    <property type="term" value="P:regulation of photomorphogenesis"/>
    <property type="evidence" value="ECO:0007669"/>
    <property type="project" value="InterPro"/>
</dbReference>
<dbReference type="RefSeq" id="XP_027105729.2">
    <property type="nucleotide sequence ID" value="XM_027249928.2"/>
</dbReference>
<dbReference type="AlphaFoldDB" id="A0A6P6VRP3"/>
<accession>A0A6P6VRP3</accession>
<name>A0A6P6VRP3_COFAR</name>
<reference evidence="2" key="1">
    <citation type="journal article" date="2025" name="Foods">
        <title>Unveiling the Microbial Signatures of Arabica Coffee Cherries: Insights into Ripeness Specific Diversity, Functional Traits, and Implications for Quality and Safety.</title>
        <authorList>
            <consortium name="RefSeq"/>
            <person name="Tenea G.N."/>
            <person name="Cifuentes V."/>
            <person name="Reyes P."/>
            <person name="Cevallos-Vallejos M."/>
        </authorList>
    </citation>
    <scope>NUCLEOTIDE SEQUENCE [LARGE SCALE GENOMIC DNA]</scope>
</reference>
<dbReference type="PANTHER" id="PTHR36062:SF1">
    <property type="entry name" value="OS01G0687300 PROTEIN"/>
    <property type="match status" value="1"/>
</dbReference>
<evidence type="ECO:0000256" key="1">
    <source>
        <dbReference type="SAM" id="MobiDB-lite"/>
    </source>
</evidence>
<gene>
    <name evidence="3 4 5 6" type="primary">LOC113726293</name>
</gene>
<dbReference type="GeneID" id="113726293"/>
<reference evidence="3 4" key="2">
    <citation type="submission" date="2025-05" db="UniProtKB">
        <authorList>
            <consortium name="RefSeq"/>
        </authorList>
    </citation>
    <scope>IDENTIFICATION</scope>
    <source>
        <tissue evidence="3 4">Leaves</tissue>
    </source>
</reference>
<dbReference type="PANTHER" id="PTHR36062">
    <property type="entry name" value="OS01G0687300 PROTEIN"/>
    <property type="match status" value="1"/>
</dbReference>
<evidence type="ECO:0008006" key="7">
    <source>
        <dbReference type="Google" id="ProtNLM"/>
    </source>
</evidence>
<dbReference type="RefSeq" id="XP_027105728.2">
    <property type="nucleotide sequence ID" value="XM_027249927.2"/>
</dbReference>
<evidence type="ECO:0000313" key="5">
    <source>
        <dbReference type="RefSeq" id="XP_027105729.2"/>
    </source>
</evidence>
<organism evidence="2 5">
    <name type="scientific">Coffea arabica</name>
    <name type="common">Arabian coffee</name>
    <dbReference type="NCBI Taxonomy" id="13443"/>
    <lineage>
        <taxon>Eukaryota</taxon>
        <taxon>Viridiplantae</taxon>
        <taxon>Streptophyta</taxon>
        <taxon>Embryophyta</taxon>
        <taxon>Tracheophyta</taxon>
        <taxon>Spermatophyta</taxon>
        <taxon>Magnoliopsida</taxon>
        <taxon>eudicotyledons</taxon>
        <taxon>Gunneridae</taxon>
        <taxon>Pentapetalae</taxon>
        <taxon>asterids</taxon>
        <taxon>lamiids</taxon>
        <taxon>Gentianales</taxon>
        <taxon>Rubiaceae</taxon>
        <taxon>Ixoroideae</taxon>
        <taxon>Gardenieae complex</taxon>
        <taxon>Bertiereae - Coffeeae clade</taxon>
        <taxon>Coffeeae</taxon>
        <taxon>Coffea</taxon>
    </lineage>
</organism>
<protein>
    <recommendedName>
        <fullName evidence="7">F-box protein At2g16365-like</fullName>
    </recommendedName>
</protein>
<evidence type="ECO:0000313" key="2">
    <source>
        <dbReference type="Proteomes" id="UP001652660"/>
    </source>
</evidence>
<proteinExistence type="predicted"/>
<evidence type="ECO:0000313" key="6">
    <source>
        <dbReference type="RefSeq" id="XP_027105730.2"/>
    </source>
</evidence>
<dbReference type="Proteomes" id="UP001652660">
    <property type="component" value="Chromosome 2c"/>
</dbReference>
<feature type="region of interest" description="Disordered" evidence="1">
    <location>
        <begin position="588"/>
        <end position="612"/>
    </location>
</feature>
<feature type="region of interest" description="Disordered" evidence="1">
    <location>
        <begin position="624"/>
        <end position="645"/>
    </location>
</feature>
<evidence type="ECO:0000313" key="3">
    <source>
        <dbReference type="RefSeq" id="XP_027105727.2"/>
    </source>
</evidence>
<dbReference type="InterPro" id="IPR037476">
    <property type="entry name" value="PCH1"/>
</dbReference>
<keyword evidence="2" id="KW-1185">Reference proteome</keyword>
<feature type="region of interest" description="Disordered" evidence="1">
    <location>
        <begin position="482"/>
        <end position="506"/>
    </location>
</feature>
<evidence type="ECO:0000313" key="4">
    <source>
        <dbReference type="RefSeq" id="XP_027105728.2"/>
    </source>
</evidence>